<reference evidence="2 3" key="1">
    <citation type="submission" date="2014-06" db="EMBL/GenBank/DDBJ databases">
        <title>Evolutionary Origins and Diversification of the Mycorrhizal Mutualists.</title>
        <authorList>
            <consortium name="DOE Joint Genome Institute"/>
            <consortium name="Mycorrhizal Genomics Consortium"/>
            <person name="Kohler A."/>
            <person name="Kuo A."/>
            <person name="Nagy L.G."/>
            <person name="Floudas D."/>
            <person name="Copeland A."/>
            <person name="Barry K.W."/>
            <person name="Cichocki N."/>
            <person name="Veneault-Fourrey C."/>
            <person name="LaButti K."/>
            <person name="Lindquist E.A."/>
            <person name="Lipzen A."/>
            <person name="Lundell T."/>
            <person name="Morin E."/>
            <person name="Murat C."/>
            <person name="Riley R."/>
            <person name="Ohm R."/>
            <person name="Sun H."/>
            <person name="Tunlid A."/>
            <person name="Henrissat B."/>
            <person name="Grigoriev I.V."/>
            <person name="Hibbett D.S."/>
            <person name="Martin F."/>
        </authorList>
    </citation>
    <scope>NUCLEOTIDE SEQUENCE [LARGE SCALE GENOMIC DNA]</scope>
    <source>
        <strain evidence="2 3">SS14</strain>
    </source>
</reference>
<name>A0A0C9VFR8_SPHS4</name>
<dbReference type="NCBIfam" id="NF041278">
    <property type="entry name" value="CmcJ_NvfI_EfuI"/>
    <property type="match status" value="1"/>
</dbReference>
<accession>A0A0C9VFR8</accession>
<dbReference type="GO" id="GO:0016491">
    <property type="term" value="F:oxidoreductase activity"/>
    <property type="evidence" value="ECO:0007669"/>
    <property type="project" value="InterPro"/>
</dbReference>
<gene>
    <name evidence="2" type="ORF">M422DRAFT_29515</name>
</gene>
<dbReference type="InterPro" id="IPR044053">
    <property type="entry name" value="AsaB-like"/>
</dbReference>
<protein>
    <submittedName>
        <fullName evidence="2">Unplaced genomic scaffold SPHSTscaffold_35, whole genome shotgun sequence</fullName>
    </submittedName>
</protein>
<dbReference type="EMBL" id="KN837110">
    <property type="protein sequence ID" value="KIJ45829.1"/>
    <property type="molecule type" value="Genomic_DNA"/>
</dbReference>
<comment type="similarity">
    <text evidence="1">Belongs to the asaB hydroxylase/desaturase family.</text>
</comment>
<organism evidence="2 3">
    <name type="scientific">Sphaerobolus stellatus (strain SS14)</name>
    <dbReference type="NCBI Taxonomy" id="990650"/>
    <lineage>
        <taxon>Eukaryota</taxon>
        <taxon>Fungi</taxon>
        <taxon>Dikarya</taxon>
        <taxon>Basidiomycota</taxon>
        <taxon>Agaricomycotina</taxon>
        <taxon>Agaricomycetes</taxon>
        <taxon>Phallomycetidae</taxon>
        <taxon>Geastrales</taxon>
        <taxon>Sphaerobolaceae</taxon>
        <taxon>Sphaerobolus</taxon>
    </lineage>
</organism>
<dbReference type="OrthoDB" id="412788at2759"/>
<evidence type="ECO:0000256" key="1">
    <source>
        <dbReference type="ARBA" id="ARBA00023604"/>
    </source>
</evidence>
<dbReference type="PANTHER" id="PTHR34598:SF3">
    <property type="entry name" value="OXIDOREDUCTASE AN1597"/>
    <property type="match status" value="1"/>
</dbReference>
<dbReference type="PANTHER" id="PTHR34598">
    <property type="entry name" value="BLL6449 PROTEIN"/>
    <property type="match status" value="1"/>
</dbReference>
<dbReference type="HOGENOM" id="CLU_042688_2_0_1"/>
<dbReference type="AlphaFoldDB" id="A0A0C9VFR8"/>
<keyword evidence="3" id="KW-1185">Reference proteome</keyword>
<evidence type="ECO:0000313" key="2">
    <source>
        <dbReference type="EMBL" id="KIJ45829.1"/>
    </source>
</evidence>
<evidence type="ECO:0000313" key="3">
    <source>
        <dbReference type="Proteomes" id="UP000054279"/>
    </source>
</evidence>
<dbReference type="Proteomes" id="UP000054279">
    <property type="component" value="Unassembled WGS sequence"/>
</dbReference>
<sequence length="280" mass="32019">MATADIVVPTINYSSYPADGTKPFFGSRVDPDGKTTNITSRPLEIQVENIRGKEDQYDLDTSGFKYIKHKSALTKFTDDEEIQRIYYPETIEVLKKYTGANRVIIFDHTIRRHRPGGEDTPGNRQPALRAHVDQTPEAATNRVRRHAPELAGELLKHRYQIINLWRPISHPAFESPLAVCDYRSIDWDKDLTRTTLRYPDRDGETFTVNHSPNHKWKYLRGMTPEEALLIKCSDSITDGSVARLTPHTAFVDPTTPKDAPLRESIELRTLVFYDDLPNEA</sequence>
<proteinExistence type="inferred from homology"/>